<gene>
    <name evidence="1" type="ORF">NP493_1800g00014</name>
</gene>
<protein>
    <submittedName>
        <fullName evidence="1">Uncharacterized protein</fullName>
    </submittedName>
</protein>
<dbReference type="AlphaFoldDB" id="A0AAD9JRK8"/>
<accession>A0AAD9JRK8</accession>
<dbReference type="EMBL" id="JAODUO010001817">
    <property type="protein sequence ID" value="KAK2158149.1"/>
    <property type="molecule type" value="Genomic_DNA"/>
</dbReference>
<organism evidence="1 2">
    <name type="scientific">Ridgeia piscesae</name>
    <name type="common">Tubeworm</name>
    <dbReference type="NCBI Taxonomy" id="27915"/>
    <lineage>
        <taxon>Eukaryota</taxon>
        <taxon>Metazoa</taxon>
        <taxon>Spiralia</taxon>
        <taxon>Lophotrochozoa</taxon>
        <taxon>Annelida</taxon>
        <taxon>Polychaeta</taxon>
        <taxon>Sedentaria</taxon>
        <taxon>Canalipalpata</taxon>
        <taxon>Sabellida</taxon>
        <taxon>Siboglinidae</taxon>
        <taxon>Ridgeia</taxon>
    </lineage>
</organism>
<comment type="caution">
    <text evidence="1">The sequence shown here is derived from an EMBL/GenBank/DDBJ whole genome shotgun (WGS) entry which is preliminary data.</text>
</comment>
<sequence>MLYQLKRAWITQKDLVSVYVSVVRPVLEYACHVWHTNLSQYLSDNRRTAFVKNSLIKLKSAHTD</sequence>
<dbReference type="Proteomes" id="UP001209878">
    <property type="component" value="Unassembled WGS sequence"/>
</dbReference>
<proteinExistence type="predicted"/>
<evidence type="ECO:0000313" key="1">
    <source>
        <dbReference type="EMBL" id="KAK2158149.1"/>
    </source>
</evidence>
<keyword evidence="2" id="KW-1185">Reference proteome</keyword>
<reference evidence="1" key="1">
    <citation type="journal article" date="2023" name="Mol. Biol. Evol.">
        <title>Third-Generation Sequencing Reveals the Adaptive Role of the Epigenome in Three Deep-Sea Polychaetes.</title>
        <authorList>
            <person name="Perez M."/>
            <person name="Aroh O."/>
            <person name="Sun Y."/>
            <person name="Lan Y."/>
            <person name="Juniper S.K."/>
            <person name="Young C.R."/>
            <person name="Angers B."/>
            <person name="Qian P.Y."/>
        </authorList>
    </citation>
    <scope>NUCLEOTIDE SEQUENCE</scope>
    <source>
        <strain evidence="1">R07B-5</strain>
    </source>
</reference>
<evidence type="ECO:0000313" key="2">
    <source>
        <dbReference type="Proteomes" id="UP001209878"/>
    </source>
</evidence>
<name>A0AAD9JRK8_RIDPI</name>